<dbReference type="HOGENOM" id="CLU_2528878_0_0_1"/>
<evidence type="ECO:0000313" key="1">
    <source>
        <dbReference type="EMBL" id="KIM20747.1"/>
    </source>
</evidence>
<evidence type="ECO:0000313" key="2">
    <source>
        <dbReference type="Proteomes" id="UP000054097"/>
    </source>
</evidence>
<dbReference type="Proteomes" id="UP000054097">
    <property type="component" value="Unassembled WGS sequence"/>
</dbReference>
<dbReference type="AlphaFoldDB" id="A0A0C2WT91"/>
<gene>
    <name evidence="1" type="ORF">M408DRAFT_123927</name>
</gene>
<keyword evidence="2" id="KW-1185">Reference proteome</keyword>
<accession>A0A0C2WT91</accession>
<protein>
    <submittedName>
        <fullName evidence="1">Uncharacterized protein</fullName>
    </submittedName>
</protein>
<organism evidence="1 2">
    <name type="scientific">Serendipita vermifera MAFF 305830</name>
    <dbReference type="NCBI Taxonomy" id="933852"/>
    <lineage>
        <taxon>Eukaryota</taxon>
        <taxon>Fungi</taxon>
        <taxon>Dikarya</taxon>
        <taxon>Basidiomycota</taxon>
        <taxon>Agaricomycotina</taxon>
        <taxon>Agaricomycetes</taxon>
        <taxon>Sebacinales</taxon>
        <taxon>Serendipitaceae</taxon>
        <taxon>Serendipita</taxon>
    </lineage>
</organism>
<name>A0A0C2WT91_SERVB</name>
<reference evidence="2" key="2">
    <citation type="submission" date="2015-01" db="EMBL/GenBank/DDBJ databases">
        <title>Evolutionary Origins and Diversification of the Mycorrhizal Mutualists.</title>
        <authorList>
            <consortium name="DOE Joint Genome Institute"/>
            <consortium name="Mycorrhizal Genomics Consortium"/>
            <person name="Kohler A."/>
            <person name="Kuo A."/>
            <person name="Nagy L.G."/>
            <person name="Floudas D."/>
            <person name="Copeland A."/>
            <person name="Barry K.W."/>
            <person name="Cichocki N."/>
            <person name="Veneault-Fourrey C."/>
            <person name="LaButti K."/>
            <person name="Lindquist E.A."/>
            <person name="Lipzen A."/>
            <person name="Lundell T."/>
            <person name="Morin E."/>
            <person name="Murat C."/>
            <person name="Riley R."/>
            <person name="Ohm R."/>
            <person name="Sun H."/>
            <person name="Tunlid A."/>
            <person name="Henrissat B."/>
            <person name="Grigoriev I.V."/>
            <person name="Hibbett D.S."/>
            <person name="Martin F."/>
        </authorList>
    </citation>
    <scope>NUCLEOTIDE SEQUENCE [LARGE SCALE GENOMIC DNA]</scope>
    <source>
        <strain evidence="2">MAFF 305830</strain>
    </source>
</reference>
<sequence length="84" mass="9454">MWQPRRTKAAYSNKTPQYTTPVDQQIEVCDLSYLFSKSPVRHIPSAESPFQRDPGSIPKAVVIDVVRPCKQGKARSMIGVLRPV</sequence>
<dbReference type="EMBL" id="KN824410">
    <property type="protein sequence ID" value="KIM20747.1"/>
    <property type="molecule type" value="Genomic_DNA"/>
</dbReference>
<proteinExistence type="predicted"/>
<reference evidence="1 2" key="1">
    <citation type="submission" date="2014-04" db="EMBL/GenBank/DDBJ databases">
        <authorList>
            <consortium name="DOE Joint Genome Institute"/>
            <person name="Kuo A."/>
            <person name="Zuccaro A."/>
            <person name="Kohler A."/>
            <person name="Nagy L.G."/>
            <person name="Floudas D."/>
            <person name="Copeland A."/>
            <person name="Barry K.W."/>
            <person name="Cichocki N."/>
            <person name="Veneault-Fourrey C."/>
            <person name="LaButti K."/>
            <person name="Lindquist E.A."/>
            <person name="Lipzen A."/>
            <person name="Lundell T."/>
            <person name="Morin E."/>
            <person name="Murat C."/>
            <person name="Sun H."/>
            <person name="Tunlid A."/>
            <person name="Henrissat B."/>
            <person name="Grigoriev I.V."/>
            <person name="Hibbett D.S."/>
            <person name="Martin F."/>
            <person name="Nordberg H.P."/>
            <person name="Cantor M.N."/>
            <person name="Hua S.X."/>
        </authorList>
    </citation>
    <scope>NUCLEOTIDE SEQUENCE [LARGE SCALE GENOMIC DNA]</scope>
    <source>
        <strain evidence="1 2">MAFF 305830</strain>
    </source>
</reference>